<reference evidence="2 3" key="1">
    <citation type="journal article" date="1999" name="Science">
        <title>Genome sequence of the radioresistant bacterium Deinococcus radiodurans R1.</title>
        <authorList>
            <person name="White O."/>
            <person name="Eisen J.A."/>
            <person name="Heidelberg J.F."/>
            <person name="Hickey E.K."/>
            <person name="Peterson J.D."/>
            <person name="Dodson R.J."/>
            <person name="Haft D.H."/>
            <person name="Gwinn M.L."/>
            <person name="Nelson W.C."/>
            <person name="Richardson D.L."/>
            <person name="Moffat K.S."/>
            <person name="Qin H."/>
            <person name="Jiang L."/>
            <person name="Pamphile W."/>
            <person name="Crosby M."/>
            <person name="Shen M."/>
            <person name="Vamathevan J.J."/>
            <person name="Lam P."/>
            <person name="McDonald L."/>
            <person name="Utterback T."/>
            <person name="Zalewski C."/>
            <person name="Makarova K.S."/>
            <person name="Aravind L."/>
            <person name="Daly M.J."/>
            <person name="Minton K.W."/>
            <person name="Fleischmann R.D."/>
            <person name="Ketchum K.A."/>
            <person name="Nelson K.E."/>
            <person name="Salzberg S."/>
            <person name="Smith H.O."/>
            <person name="Venter J.C."/>
            <person name="Fraser C.M."/>
        </authorList>
    </citation>
    <scope>NUCLEOTIDE SEQUENCE [LARGE SCALE GENOMIC DNA]</scope>
    <source>
        <strain evidence="3">ATCC 13939 / DSM 20539 / JCM 16871 / LMG 4051 / NBRC 15346 / NCIMB 9279 / R1 / VKM B-1422</strain>
    </source>
</reference>
<dbReference type="eggNOG" id="COG1075">
    <property type="taxonomic scope" value="Bacteria"/>
</dbReference>
<keyword evidence="3" id="KW-1185">Reference proteome</keyword>
<dbReference type="Pfam" id="PF01674">
    <property type="entry name" value="Lipase_2"/>
    <property type="match status" value="1"/>
</dbReference>
<dbReference type="OrthoDB" id="503948at2"/>
<dbReference type="Proteomes" id="UP000002524">
    <property type="component" value="Chromosome 1"/>
</dbReference>
<dbReference type="GO" id="GO:0016298">
    <property type="term" value="F:lipase activity"/>
    <property type="evidence" value="ECO:0000318"/>
    <property type="project" value="GO_Central"/>
</dbReference>
<dbReference type="PANTHER" id="PTHR32015">
    <property type="entry name" value="FASTING INDUCED LIPASE"/>
    <property type="match status" value="1"/>
</dbReference>
<dbReference type="EnsemblBacteria" id="AAF11628">
    <property type="protein sequence ID" value="AAF11628"/>
    <property type="gene ID" value="DR_2078"/>
</dbReference>
<dbReference type="PANTHER" id="PTHR32015:SF1">
    <property type="entry name" value="LIPASE"/>
    <property type="match status" value="1"/>
</dbReference>
<evidence type="ECO:0000313" key="3">
    <source>
        <dbReference type="Proteomes" id="UP000002524"/>
    </source>
</evidence>
<sequence>MTVPFLAFSKRFVLLPLSAALLAGCGTLTQAPSELSAQALAAPVRHPVLFVHGFNSDGSIWSPMMNRFKQDGWTDAQLFSWSYDSFKSNAVTADLLRQKVDAILAQTGAAQVDIVSHSMGALSSRYYLKNLGGTAKVDAWVSLGGPNHGTDFALACSTASCIEMRQGSSFIKALNSGDETPGAVRYATWWSPCDAVINPNSSVPLSGATNTKTSCLTHSSLYGDATVYTQVRDFIGR</sequence>
<organism evidence="2 3">
    <name type="scientific">Deinococcus radiodurans (strain ATCC 13939 / DSM 20539 / JCM 16871 / CCUG 27074 / LMG 4051 / NBRC 15346 / NCIMB 9279 / VKM B-1422 / R1)</name>
    <dbReference type="NCBI Taxonomy" id="243230"/>
    <lineage>
        <taxon>Bacteria</taxon>
        <taxon>Thermotogati</taxon>
        <taxon>Deinococcota</taxon>
        <taxon>Deinococci</taxon>
        <taxon>Deinococcales</taxon>
        <taxon>Deinococcaceae</taxon>
        <taxon>Deinococcus</taxon>
    </lineage>
</organism>
<dbReference type="PATRIC" id="fig|243230.17.peg.2303"/>
<proteinExistence type="predicted"/>
<accession>Q9RSP6</accession>
<gene>
    <name evidence="2" type="ordered locus">DR_2078</name>
</gene>
<dbReference type="InParanoid" id="Q9RSP6"/>
<dbReference type="Gene3D" id="3.40.50.1820">
    <property type="entry name" value="alpha/beta hydrolase"/>
    <property type="match status" value="1"/>
</dbReference>
<feature type="chain" id="PRO_5009974205" evidence="1">
    <location>
        <begin position="24"/>
        <end position="237"/>
    </location>
</feature>
<dbReference type="ESTHER" id="deira-DR2078">
    <property type="family name" value="Lipase_2"/>
</dbReference>
<protein>
    <submittedName>
        <fullName evidence="2">Lipase, putative</fullName>
    </submittedName>
</protein>
<dbReference type="HOGENOM" id="CLU_029537_5_0_0"/>
<dbReference type="EMBL" id="AE000513">
    <property type="protein sequence ID" value="AAF11628.1"/>
    <property type="molecule type" value="Genomic_DNA"/>
</dbReference>
<evidence type="ECO:0000313" key="2">
    <source>
        <dbReference type="EMBL" id="AAF11628.1"/>
    </source>
</evidence>
<name>Q9RSP6_DEIRA</name>
<dbReference type="AlphaFoldDB" id="Q9RSP6"/>
<dbReference type="KEGG" id="dra:DR_2078"/>
<dbReference type="GeneID" id="69518320"/>
<evidence type="ECO:0000256" key="1">
    <source>
        <dbReference type="SAM" id="SignalP"/>
    </source>
</evidence>
<dbReference type="SUPFAM" id="SSF53474">
    <property type="entry name" value="alpha/beta-Hydrolases"/>
    <property type="match status" value="1"/>
</dbReference>
<dbReference type="RefSeq" id="WP_010888709.1">
    <property type="nucleotide sequence ID" value="NC_001263.1"/>
</dbReference>
<dbReference type="InterPro" id="IPR029058">
    <property type="entry name" value="AB_hydrolase_fold"/>
</dbReference>
<dbReference type="GO" id="GO:0016042">
    <property type="term" value="P:lipid catabolic process"/>
    <property type="evidence" value="ECO:0000318"/>
    <property type="project" value="GO_Central"/>
</dbReference>
<feature type="signal peptide" evidence="1">
    <location>
        <begin position="1"/>
        <end position="23"/>
    </location>
</feature>
<dbReference type="FunCoup" id="Q9RSP6">
    <property type="interactions" value="55"/>
</dbReference>
<keyword evidence="1" id="KW-0732">Signal</keyword>
<dbReference type="PaxDb" id="243230-DR_2078"/>
<dbReference type="InterPro" id="IPR002918">
    <property type="entry name" value="Lipase_EstA/Esterase_EstB"/>
</dbReference>
<dbReference type="PIR" id="G75316">
    <property type="entry name" value="G75316"/>
</dbReference>
<dbReference type="STRING" id="243230.DR_2078"/>